<organism evidence="7 8">
    <name type="scientific">Collybiopsis confluens</name>
    <dbReference type="NCBI Taxonomy" id="2823264"/>
    <lineage>
        <taxon>Eukaryota</taxon>
        <taxon>Fungi</taxon>
        <taxon>Dikarya</taxon>
        <taxon>Basidiomycota</taxon>
        <taxon>Agaricomycotina</taxon>
        <taxon>Agaricomycetes</taxon>
        <taxon>Agaricomycetidae</taxon>
        <taxon>Agaricales</taxon>
        <taxon>Marasmiineae</taxon>
        <taxon>Omphalotaceae</taxon>
        <taxon>Collybiopsis</taxon>
    </lineage>
</organism>
<keyword evidence="5" id="KW-0539">Nucleus</keyword>
<dbReference type="InterPro" id="IPR037895">
    <property type="entry name" value="NUDCD1"/>
</dbReference>
<evidence type="ECO:0000256" key="5">
    <source>
        <dbReference type="ARBA" id="ARBA00023242"/>
    </source>
</evidence>
<dbReference type="PROSITE" id="PS51203">
    <property type="entry name" value="CS"/>
    <property type="match status" value="1"/>
</dbReference>
<dbReference type="SUPFAM" id="SSF49764">
    <property type="entry name" value="HSP20-like chaperones"/>
    <property type="match status" value="1"/>
</dbReference>
<proteinExistence type="predicted"/>
<evidence type="ECO:0000256" key="2">
    <source>
        <dbReference type="ARBA" id="ARBA00004496"/>
    </source>
</evidence>
<accession>A0A8H5HU15</accession>
<reference evidence="7 8" key="1">
    <citation type="journal article" date="2020" name="ISME J.">
        <title>Uncovering the hidden diversity of litter-decomposition mechanisms in mushroom-forming fungi.</title>
        <authorList>
            <person name="Floudas D."/>
            <person name="Bentzer J."/>
            <person name="Ahren D."/>
            <person name="Johansson T."/>
            <person name="Persson P."/>
            <person name="Tunlid A."/>
        </authorList>
    </citation>
    <scope>NUCLEOTIDE SEQUENCE [LARGE SCALE GENOMIC DNA]</scope>
    <source>
        <strain evidence="7 8">CBS 406.79</strain>
    </source>
</reference>
<comment type="subcellular location">
    <subcellularLocation>
        <location evidence="2">Cytoplasm</location>
    </subcellularLocation>
    <subcellularLocation>
        <location evidence="1">Nucleus</location>
    </subcellularLocation>
</comment>
<evidence type="ECO:0000313" key="7">
    <source>
        <dbReference type="EMBL" id="KAF5389269.1"/>
    </source>
</evidence>
<dbReference type="Proteomes" id="UP000518752">
    <property type="component" value="Unassembled WGS sequence"/>
</dbReference>
<dbReference type="Pfam" id="PF04969">
    <property type="entry name" value="CS"/>
    <property type="match status" value="1"/>
</dbReference>
<dbReference type="PANTHER" id="PTHR21664:SF1">
    <property type="entry name" value="NUDC DOMAIN-CONTAINING PROTEIN 1"/>
    <property type="match status" value="1"/>
</dbReference>
<comment type="caution">
    <text evidence="7">The sequence shown here is derived from an EMBL/GenBank/DDBJ whole genome shotgun (WGS) entry which is preliminary data.</text>
</comment>
<dbReference type="PANTHER" id="PTHR21664">
    <property type="entry name" value="CHRONIC MYELOGENOUS LEUKEMIA TUMOR ANTIGEN 66"/>
    <property type="match status" value="1"/>
</dbReference>
<protein>
    <recommendedName>
        <fullName evidence="3">NudC domain-containing protein 1</fullName>
    </recommendedName>
</protein>
<feature type="domain" description="CS" evidence="6">
    <location>
        <begin position="291"/>
        <end position="394"/>
    </location>
</feature>
<dbReference type="InterPro" id="IPR008978">
    <property type="entry name" value="HSP20-like_chaperone"/>
</dbReference>
<dbReference type="GO" id="GO:0005634">
    <property type="term" value="C:nucleus"/>
    <property type="evidence" value="ECO:0007669"/>
    <property type="project" value="UniProtKB-SubCell"/>
</dbReference>
<evidence type="ECO:0000313" key="8">
    <source>
        <dbReference type="Proteomes" id="UP000518752"/>
    </source>
</evidence>
<sequence length="635" mass="69622">MSTFTVNRKLLNPKFEGYKFDFVDQDQVVTRYTLPHPASQATASTQSWLSFYEVQSRISHNHLALDNELGAVYVDREYNVILISIDPKSLVPSFRTVYELPKPISTSNVQNHSEYPSAAYISSELLLVSDGYGSMYLLRTSSSDPFQLLGTHQLSAEERVQPFLLHCADLVSPKTAVAILSSSHRGTKPDAASKKPTPVNFDIWAAKIDISALDPSDATYSINVLWTRQGDQVPILSKYDPSRNAFMIIGGSSYRDTRAILSTPPYEPSPDEIAPIPRAGENLDDIQTNPAKPPPYSWTQTSDSVTVAFSLPSNTPKTAIGVKFTTESLTLFIIDDFVPSTAVPLPVYSSKLFWDGIQSSSSYWTWDKEAEHSFGLLTLHLDKLHEGTKWMQVFAAAGKSASGELSPEDVEVPETLDPSELWLIRESLEKYTAALVTGEDASGLGLGRGVPSLGEGEIDEEVDFSVGRSACMTWVRLDGSSPSWSNSGREYPVTLLSVPFPGRRGNGLSSLVIKEGLDGAVYALQPNSDAEAPGQWTHTCTYSALAFVLASKQDVRFTFHNENFVFALENGLRNRGGNVYAYRRAKLSETWAKQAILKVGDGVGGALLGVGAIRVEDQDVVLALTENQLVVVKTW</sequence>
<gene>
    <name evidence="7" type="ORF">D9757_003531</name>
</gene>
<evidence type="ECO:0000256" key="4">
    <source>
        <dbReference type="ARBA" id="ARBA00022490"/>
    </source>
</evidence>
<dbReference type="OrthoDB" id="428655at2759"/>
<evidence type="ECO:0000256" key="1">
    <source>
        <dbReference type="ARBA" id="ARBA00004123"/>
    </source>
</evidence>
<dbReference type="Gene3D" id="2.60.40.790">
    <property type="match status" value="1"/>
</dbReference>
<dbReference type="GO" id="GO:0005737">
    <property type="term" value="C:cytoplasm"/>
    <property type="evidence" value="ECO:0007669"/>
    <property type="project" value="UniProtKB-SubCell"/>
</dbReference>
<keyword evidence="8" id="KW-1185">Reference proteome</keyword>
<evidence type="ECO:0000259" key="6">
    <source>
        <dbReference type="PROSITE" id="PS51203"/>
    </source>
</evidence>
<dbReference type="EMBL" id="JAACJN010000023">
    <property type="protein sequence ID" value="KAF5389269.1"/>
    <property type="molecule type" value="Genomic_DNA"/>
</dbReference>
<dbReference type="AlphaFoldDB" id="A0A8H5HU15"/>
<keyword evidence="4" id="KW-0963">Cytoplasm</keyword>
<evidence type="ECO:0000256" key="3">
    <source>
        <dbReference type="ARBA" id="ARBA00018915"/>
    </source>
</evidence>
<dbReference type="CDD" id="cd06467">
    <property type="entry name" value="p23_NUDC_like"/>
    <property type="match status" value="1"/>
</dbReference>
<name>A0A8H5HU15_9AGAR</name>
<dbReference type="InterPro" id="IPR007052">
    <property type="entry name" value="CS_dom"/>
</dbReference>